<dbReference type="InterPro" id="IPR019887">
    <property type="entry name" value="Tscrpt_reg_AsnC/Lrp_C"/>
</dbReference>
<dbReference type="Pfam" id="PF01037">
    <property type="entry name" value="AsnC_trans_reg"/>
    <property type="match status" value="1"/>
</dbReference>
<dbReference type="GO" id="GO:0043565">
    <property type="term" value="F:sequence-specific DNA binding"/>
    <property type="evidence" value="ECO:0007669"/>
    <property type="project" value="InterPro"/>
</dbReference>
<dbReference type="PROSITE" id="PS50956">
    <property type="entry name" value="HTH_ASNC_2"/>
    <property type="match status" value="1"/>
</dbReference>
<dbReference type="InterPro" id="IPR036390">
    <property type="entry name" value="WH_DNA-bd_sf"/>
</dbReference>
<evidence type="ECO:0000259" key="4">
    <source>
        <dbReference type="PROSITE" id="PS50943"/>
    </source>
</evidence>
<keyword evidence="1" id="KW-0805">Transcription regulation</keyword>
<dbReference type="PRINTS" id="PR00033">
    <property type="entry name" value="HTHASNC"/>
</dbReference>
<feature type="domain" description="HTH cro/C1-type" evidence="4">
    <location>
        <begin position="13"/>
        <end position="37"/>
    </location>
</feature>
<dbReference type="InterPro" id="IPR000485">
    <property type="entry name" value="AsnC-type_HTH_dom"/>
</dbReference>
<dbReference type="InterPro" id="IPR036388">
    <property type="entry name" value="WH-like_DNA-bd_sf"/>
</dbReference>
<dbReference type="PROSITE" id="PS50943">
    <property type="entry name" value="HTH_CROC1"/>
    <property type="match status" value="1"/>
</dbReference>
<dbReference type="InterPro" id="IPR001387">
    <property type="entry name" value="Cro/C1-type_HTH"/>
</dbReference>
<accession>A0A4S3MDU0</accession>
<dbReference type="Pfam" id="PF13412">
    <property type="entry name" value="HTH_24"/>
    <property type="match status" value="1"/>
</dbReference>
<comment type="caution">
    <text evidence="6">The sequence shown here is derived from an EMBL/GenBank/DDBJ whole genome shotgun (WGS) entry which is preliminary data.</text>
</comment>
<name>A0A4S3MDU0_9RHOB</name>
<evidence type="ECO:0000313" key="7">
    <source>
        <dbReference type="Proteomes" id="UP000306113"/>
    </source>
</evidence>
<keyword evidence="2" id="KW-0238">DNA-binding</keyword>
<dbReference type="SUPFAM" id="SSF54909">
    <property type="entry name" value="Dimeric alpha+beta barrel"/>
    <property type="match status" value="1"/>
</dbReference>
<keyword evidence="3" id="KW-0804">Transcription</keyword>
<dbReference type="OrthoDB" id="9809462at2"/>
<dbReference type="PANTHER" id="PTHR30154">
    <property type="entry name" value="LEUCINE-RESPONSIVE REGULATORY PROTEIN"/>
    <property type="match status" value="1"/>
</dbReference>
<protein>
    <submittedName>
        <fullName evidence="6">Lrp/AsnC family transcriptional regulator</fullName>
    </submittedName>
</protein>
<evidence type="ECO:0000256" key="2">
    <source>
        <dbReference type="ARBA" id="ARBA00023125"/>
    </source>
</evidence>
<keyword evidence="7" id="KW-1185">Reference proteome</keyword>
<dbReference type="SMART" id="SM00344">
    <property type="entry name" value="HTH_ASNC"/>
    <property type="match status" value="1"/>
</dbReference>
<feature type="domain" description="HTH asnC-type" evidence="5">
    <location>
        <begin position="5"/>
        <end position="66"/>
    </location>
</feature>
<evidence type="ECO:0000313" key="6">
    <source>
        <dbReference type="EMBL" id="THD76426.1"/>
    </source>
</evidence>
<dbReference type="InterPro" id="IPR019888">
    <property type="entry name" value="Tscrpt_reg_AsnC-like"/>
</dbReference>
<reference evidence="6 7" key="1">
    <citation type="submission" date="2019-04" db="EMBL/GenBank/DDBJ databases">
        <title>Draft genome sequence of Youngimonas vesicularis.</title>
        <authorList>
            <person name="Hameed A."/>
        </authorList>
    </citation>
    <scope>NUCLEOTIDE SEQUENCE [LARGE SCALE GENOMIC DNA]</scope>
    <source>
        <strain evidence="6 7">CC-AMW-E</strain>
    </source>
</reference>
<dbReference type="PANTHER" id="PTHR30154:SF34">
    <property type="entry name" value="TRANSCRIPTIONAL REGULATOR AZLB"/>
    <property type="match status" value="1"/>
</dbReference>
<dbReference type="AlphaFoldDB" id="A0A4S3MDU0"/>
<dbReference type="GO" id="GO:0043200">
    <property type="term" value="P:response to amino acid"/>
    <property type="evidence" value="ECO:0007669"/>
    <property type="project" value="TreeGrafter"/>
</dbReference>
<dbReference type="Gene3D" id="1.10.10.10">
    <property type="entry name" value="Winged helix-like DNA-binding domain superfamily/Winged helix DNA-binding domain"/>
    <property type="match status" value="1"/>
</dbReference>
<dbReference type="Proteomes" id="UP000306113">
    <property type="component" value="Unassembled WGS sequence"/>
</dbReference>
<dbReference type="EMBL" id="SSMD01000001">
    <property type="protein sequence ID" value="THD76426.1"/>
    <property type="molecule type" value="Genomic_DNA"/>
</dbReference>
<evidence type="ECO:0000256" key="1">
    <source>
        <dbReference type="ARBA" id="ARBA00023015"/>
    </source>
</evidence>
<organism evidence="6 7">
    <name type="scientific">Thalassobius vesicularis</name>
    <dbReference type="NCBI Taxonomy" id="1294297"/>
    <lineage>
        <taxon>Bacteria</taxon>
        <taxon>Pseudomonadati</taxon>
        <taxon>Pseudomonadota</taxon>
        <taxon>Alphaproteobacteria</taxon>
        <taxon>Rhodobacterales</taxon>
        <taxon>Roseobacteraceae</taxon>
        <taxon>Thalassovita</taxon>
    </lineage>
</organism>
<dbReference type="Gene3D" id="3.30.70.920">
    <property type="match status" value="1"/>
</dbReference>
<proteinExistence type="predicted"/>
<dbReference type="GO" id="GO:0005829">
    <property type="term" value="C:cytosol"/>
    <property type="evidence" value="ECO:0007669"/>
    <property type="project" value="TreeGrafter"/>
</dbReference>
<dbReference type="SUPFAM" id="SSF46785">
    <property type="entry name" value="Winged helix' DNA-binding domain"/>
    <property type="match status" value="1"/>
</dbReference>
<dbReference type="InterPro" id="IPR011008">
    <property type="entry name" value="Dimeric_a/b-barrel"/>
</dbReference>
<sequence>MPTPLTPADRALISALRQNARLSVTELAAKAGVSRTTAKNRLASLVEEGRIRRFTIETDVDVEGEVRAISMVELQGSMSRAVIRTLTRIPEVSTVYSTNGAWDLVVEIRADSLVSFDNVLRQIREIPGVVNSESCLLLSHVSG</sequence>
<evidence type="ECO:0000256" key="3">
    <source>
        <dbReference type="ARBA" id="ARBA00023163"/>
    </source>
</evidence>
<dbReference type="RefSeq" id="WP_136337370.1">
    <property type="nucleotide sequence ID" value="NZ_SSMD01000001.1"/>
</dbReference>
<gene>
    <name evidence="6" type="ORF">E7681_00880</name>
</gene>
<evidence type="ECO:0000259" key="5">
    <source>
        <dbReference type="PROSITE" id="PS50956"/>
    </source>
</evidence>